<accession>A0ABW1I3G4</accession>
<dbReference type="Proteomes" id="UP001596119">
    <property type="component" value="Unassembled WGS sequence"/>
</dbReference>
<name>A0ABW1I3G4_9PSEU</name>
<evidence type="ECO:0000313" key="2">
    <source>
        <dbReference type="Proteomes" id="UP001596119"/>
    </source>
</evidence>
<proteinExistence type="predicted"/>
<comment type="caution">
    <text evidence="1">The sequence shown here is derived from an EMBL/GenBank/DDBJ whole genome shotgun (WGS) entry which is preliminary data.</text>
</comment>
<dbReference type="RefSeq" id="WP_379564388.1">
    <property type="nucleotide sequence ID" value="NZ_JBHSQK010000007.1"/>
</dbReference>
<protein>
    <submittedName>
        <fullName evidence="1">Uncharacterized protein</fullName>
    </submittedName>
</protein>
<reference evidence="2" key="1">
    <citation type="journal article" date="2019" name="Int. J. Syst. Evol. Microbiol.">
        <title>The Global Catalogue of Microorganisms (GCM) 10K type strain sequencing project: providing services to taxonomists for standard genome sequencing and annotation.</title>
        <authorList>
            <consortium name="The Broad Institute Genomics Platform"/>
            <consortium name="The Broad Institute Genome Sequencing Center for Infectious Disease"/>
            <person name="Wu L."/>
            <person name="Ma J."/>
        </authorList>
    </citation>
    <scope>NUCLEOTIDE SEQUENCE [LARGE SCALE GENOMIC DNA]</scope>
    <source>
        <strain evidence="2">CGMCC 4.7397</strain>
    </source>
</reference>
<evidence type="ECO:0000313" key="1">
    <source>
        <dbReference type="EMBL" id="MFC5947488.1"/>
    </source>
</evidence>
<gene>
    <name evidence="1" type="ORF">ACFQH9_04265</name>
</gene>
<organism evidence="1 2">
    <name type="scientific">Pseudonocardia lutea</name>
    <dbReference type="NCBI Taxonomy" id="2172015"/>
    <lineage>
        <taxon>Bacteria</taxon>
        <taxon>Bacillati</taxon>
        <taxon>Actinomycetota</taxon>
        <taxon>Actinomycetes</taxon>
        <taxon>Pseudonocardiales</taxon>
        <taxon>Pseudonocardiaceae</taxon>
        <taxon>Pseudonocardia</taxon>
    </lineage>
</organism>
<keyword evidence="2" id="KW-1185">Reference proteome</keyword>
<sequence>MNKRIRKGLRMADIAIACSIDNRPWSCSQLAMVEYDRHRHVLHEMKRLGATIEHAGGRLTHDEIDFLNAADARTACITARQSYGVHGITHLYRDLLRASDRMWKEVNAGPRKKAPMQFATADVTVTGLNIEELRGALDTASLSRDYALLNPDHYFIEEKGDGMHAMETFGMYGAPTEMHLIADPAIPVPVEPAAGYLILTAGSTSLARDGTEINVLAFHQYKPLENGFTVKLGSLYPATTPQQIVEGHKVHMAIEFWSMCELAAGVDAGLRPASCSESA</sequence>
<dbReference type="EMBL" id="JBHSQK010000007">
    <property type="protein sequence ID" value="MFC5947488.1"/>
    <property type="molecule type" value="Genomic_DNA"/>
</dbReference>